<organism evidence="1 2">
    <name type="scientific">[Mycoplasma] gypis</name>
    <dbReference type="NCBI Taxonomy" id="92404"/>
    <lineage>
        <taxon>Bacteria</taxon>
        <taxon>Bacillati</taxon>
        <taxon>Mycoplasmatota</taxon>
        <taxon>Mycoplasmoidales</taxon>
        <taxon>Metamycoplasmataceae</taxon>
        <taxon>Metamycoplasma</taxon>
    </lineage>
</organism>
<protein>
    <submittedName>
        <fullName evidence="1">Phage head-tail connector protein</fullName>
    </submittedName>
</protein>
<keyword evidence="2" id="KW-1185">Reference proteome</keyword>
<proteinExistence type="predicted"/>
<dbReference type="Pfam" id="PF05135">
    <property type="entry name" value="Phage_connect_1"/>
    <property type="match status" value="1"/>
</dbReference>
<name>A0ABZ2RPB9_9BACT</name>
<dbReference type="EMBL" id="CP148066">
    <property type="protein sequence ID" value="WXL28598.1"/>
    <property type="molecule type" value="Genomic_DNA"/>
</dbReference>
<evidence type="ECO:0000313" key="1">
    <source>
        <dbReference type="EMBL" id="WXL28598.1"/>
    </source>
</evidence>
<evidence type="ECO:0000313" key="2">
    <source>
        <dbReference type="Proteomes" id="UP001460679"/>
    </source>
</evidence>
<dbReference type="Proteomes" id="UP001460679">
    <property type="component" value="Chromosome"/>
</dbReference>
<dbReference type="RefSeq" id="WP_248284141.1">
    <property type="nucleotide sequence ID" value="NZ_CP148066.1"/>
</dbReference>
<dbReference type="InterPro" id="IPR021146">
    <property type="entry name" value="Phage_gp6-like_head-tail"/>
</dbReference>
<accession>A0ABZ2RPB9</accession>
<sequence length="117" mass="13699">MFEQTQEQIYYSEILDDWAQDAKISLAIIDEFRDTLLREYIEIAHRNILTQYCGYKLAVNEIPNLEDPVAFCLQVKQATIHLAATFLENPDITLQNAQGIVDKRMIYRILGDKVRYE</sequence>
<gene>
    <name evidence="1" type="ORF">WG616_01020</name>
</gene>
<reference evidence="1" key="1">
    <citation type="submission" date="2024-03" db="EMBL/GenBank/DDBJ databases">
        <title>Complete genome sequence of Mycoplasma gypis type strain B1/T1.</title>
        <authorList>
            <person name="Spergser J."/>
        </authorList>
    </citation>
    <scope>NUCLEOTIDE SEQUENCE [LARGE SCALE GENOMIC DNA]</scope>
    <source>
        <strain evidence="1">B1/T1</strain>
    </source>
</reference>